<organism evidence="2 3">
    <name type="scientific">Sphaeroforma arctica JP610</name>
    <dbReference type="NCBI Taxonomy" id="667725"/>
    <lineage>
        <taxon>Eukaryota</taxon>
        <taxon>Ichthyosporea</taxon>
        <taxon>Ichthyophonida</taxon>
        <taxon>Sphaeroforma</taxon>
    </lineage>
</organism>
<dbReference type="AlphaFoldDB" id="A0A0L0F5W4"/>
<evidence type="ECO:0000313" key="3">
    <source>
        <dbReference type="Proteomes" id="UP000054560"/>
    </source>
</evidence>
<dbReference type="RefSeq" id="XP_014146009.1">
    <property type="nucleotide sequence ID" value="XM_014290534.1"/>
</dbReference>
<feature type="compositionally biased region" description="Polar residues" evidence="1">
    <location>
        <begin position="113"/>
        <end position="122"/>
    </location>
</feature>
<accession>A0A0L0F5W4</accession>
<evidence type="ECO:0000313" key="2">
    <source>
        <dbReference type="EMBL" id="KNC72107.1"/>
    </source>
</evidence>
<proteinExistence type="predicted"/>
<feature type="non-terminal residue" evidence="2">
    <location>
        <position position="182"/>
    </location>
</feature>
<gene>
    <name evidence="2" type="ORF">SARC_15347</name>
</gene>
<reference evidence="2 3" key="1">
    <citation type="submission" date="2011-02" db="EMBL/GenBank/DDBJ databases">
        <title>The Genome Sequence of Sphaeroforma arctica JP610.</title>
        <authorList>
            <consortium name="The Broad Institute Genome Sequencing Platform"/>
            <person name="Russ C."/>
            <person name="Cuomo C."/>
            <person name="Young S.K."/>
            <person name="Zeng Q."/>
            <person name="Gargeya S."/>
            <person name="Alvarado L."/>
            <person name="Berlin A."/>
            <person name="Chapman S.B."/>
            <person name="Chen Z."/>
            <person name="Freedman E."/>
            <person name="Gellesch M."/>
            <person name="Goldberg J."/>
            <person name="Griggs A."/>
            <person name="Gujja S."/>
            <person name="Heilman E."/>
            <person name="Heiman D."/>
            <person name="Howarth C."/>
            <person name="Mehta T."/>
            <person name="Neiman D."/>
            <person name="Pearson M."/>
            <person name="Roberts A."/>
            <person name="Saif S."/>
            <person name="Shea T."/>
            <person name="Shenoy N."/>
            <person name="Sisk P."/>
            <person name="Stolte C."/>
            <person name="Sykes S."/>
            <person name="White J."/>
            <person name="Yandava C."/>
            <person name="Burger G."/>
            <person name="Gray M.W."/>
            <person name="Holland P.W.H."/>
            <person name="King N."/>
            <person name="Lang F.B.F."/>
            <person name="Roger A.J."/>
            <person name="Ruiz-Trillo I."/>
            <person name="Haas B."/>
            <person name="Nusbaum C."/>
            <person name="Birren B."/>
        </authorList>
    </citation>
    <scope>NUCLEOTIDE SEQUENCE [LARGE SCALE GENOMIC DNA]</scope>
    <source>
        <strain evidence="2 3">JP610</strain>
    </source>
</reference>
<feature type="region of interest" description="Disordered" evidence="1">
    <location>
        <begin position="113"/>
        <end position="182"/>
    </location>
</feature>
<sequence length="182" mass="19640">MCVYTHTPKSASRHSTVTILQCRVYTPNVDYVKQIESQIIINPASRTHSPFDISTTVSVTSPKSVPRMATGGKMFQAPKSYPHLEEDNATVTHDGDGPTPHANAHYITNLYSTSHSSQQPTPHDSVHALPSLFSGSQSLPVGTQAQNTQMDTLRQSHANSPHPSVTVQGTSSPPKPPTPPHS</sequence>
<evidence type="ECO:0000256" key="1">
    <source>
        <dbReference type="SAM" id="MobiDB-lite"/>
    </source>
</evidence>
<dbReference type="Proteomes" id="UP000054560">
    <property type="component" value="Unassembled WGS sequence"/>
</dbReference>
<dbReference type="GeneID" id="25915851"/>
<name>A0A0L0F5W4_9EUKA</name>
<keyword evidence="3" id="KW-1185">Reference proteome</keyword>
<feature type="compositionally biased region" description="Polar residues" evidence="1">
    <location>
        <begin position="133"/>
        <end position="169"/>
    </location>
</feature>
<protein>
    <submittedName>
        <fullName evidence="2">Uncharacterized protein</fullName>
    </submittedName>
</protein>
<feature type="compositionally biased region" description="Pro residues" evidence="1">
    <location>
        <begin position="173"/>
        <end position="182"/>
    </location>
</feature>
<dbReference type="EMBL" id="KQ247568">
    <property type="protein sequence ID" value="KNC72107.1"/>
    <property type="molecule type" value="Genomic_DNA"/>
</dbReference>